<keyword evidence="3" id="KW-1185">Reference proteome</keyword>
<gene>
    <name evidence="2" type="ORF">QBZ16_002655</name>
</gene>
<comment type="similarity">
    <text evidence="1">Belongs to the cytochrome P450 family.</text>
</comment>
<dbReference type="InterPro" id="IPR050121">
    <property type="entry name" value="Cytochrome_P450_monoxygenase"/>
</dbReference>
<dbReference type="PANTHER" id="PTHR24305:SF166">
    <property type="entry name" value="CYTOCHROME P450 12A4, MITOCHONDRIAL-RELATED"/>
    <property type="match status" value="1"/>
</dbReference>
<dbReference type="Proteomes" id="UP001255856">
    <property type="component" value="Unassembled WGS sequence"/>
</dbReference>
<evidence type="ECO:0000256" key="1">
    <source>
        <dbReference type="ARBA" id="ARBA00010617"/>
    </source>
</evidence>
<dbReference type="Pfam" id="PF00067">
    <property type="entry name" value="p450"/>
    <property type="match status" value="1"/>
</dbReference>
<dbReference type="PRINTS" id="PR00385">
    <property type="entry name" value="P450"/>
</dbReference>
<evidence type="ECO:0000313" key="2">
    <source>
        <dbReference type="EMBL" id="KAK2078965.1"/>
    </source>
</evidence>
<dbReference type="Gene3D" id="1.10.630.10">
    <property type="entry name" value="Cytochrome P450"/>
    <property type="match status" value="1"/>
</dbReference>
<protein>
    <recommendedName>
        <fullName evidence="4">Cytochrome P450</fullName>
    </recommendedName>
</protein>
<evidence type="ECO:0000313" key="3">
    <source>
        <dbReference type="Proteomes" id="UP001255856"/>
    </source>
</evidence>
<dbReference type="GO" id="GO:0004497">
    <property type="term" value="F:monooxygenase activity"/>
    <property type="evidence" value="ECO:0007669"/>
    <property type="project" value="InterPro"/>
</dbReference>
<dbReference type="SUPFAM" id="SSF48264">
    <property type="entry name" value="Cytochrome P450"/>
    <property type="match status" value="1"/>
</dbReference>
<sequence length="228" mass="24494">MQQGFPRLGRVTSALDSVLDTASRTLRVLDVTDLMMRASFDAVAQLGFHHDFGMVPAILLPGTAPPNRVMHAFEEMMHEVPKRAANPFPAVPLPAHTLGGLLLSLADPADPGRPLPRARLLAELSNLFVAGADTTGHTMSWALYLVSLHPEVEARLVAELTELGLAGPAARPVEFQDLGRLRYLGAVVKETLRIMPVSAEGTAVTMDKDVDVCGYTIPAGTLIWCGQL</sequence>
<evidence type="ECO:0008006" key="4">
    <source>
        <dbReference type="Google" id="ProtNLM"/>
    </source>
</evidence>
<proteinExistence type="inferred from homology"/>
<dbReference type="GO" id="GO:0005506">
    <property type="term" value="F:iron ion binding"/>
    <property type="evidence" value="ECO:0007669"/>
    <property type="project" value="InterPro"/>
</dbReference>
<dbReference type="PRINTS" id="PR00463">
    <property type="entry name" value="EP450I"/>
</dbReference>
<dbReference type="GO" id="GO:0016705">
    <property type="term" value="F:oxidoreductase activity, acting on paired donors, with incorporation or reduction of molecular oxygen"/>
    <property type="evidence" value="ECO:0007669"/>
    <property type="project" value="InterPro"/>
</dbReference>
<organism evidence="2 3">
    <name type="scientific">Prototheca wickerhamii</name>
    <dbReference type="NCBI Taxonomy" id="3111"/>
    <lineage>
        <taxon>Eukaryota</taxon>
        <taxon>Viridiplantae</taxon>
        <taxon>Chlorophyta</taxon>
        <taxon>core chlorophytes</taxon>
        <taxon>Trebouxiophyceae</taxon>
        <taxon>Chlorellales</taxon>
        <taxon>Chlorellaceae</taxon>
        <taxon>Prototheca</taxon>
    </lineage>
</organism>
<reference evidence="2" key="1">
    <citation type="submission" date="2021-01" db="EMBL/GenBank/DDBJ databases">
        <authorList>
            <person name="Eckstrom K.M.E."/>
        </authorList>
    </citation>
    <scope>NUCLEOTIDE SEQUENCE</scope>
    <source>
        <strain evidence="2">UVCC 0001</strain>
    </source>
</reference>
<dbReference type="GO" id="GO:0020037">
    <property type="term" value="F:heme binding"/>
    <property type="evidence" value="ECO:0007669"/>
    <property type="project" value="InterPro"/>
</dbReference>
<dbReference type="InterPro" id="IPR036396">
    <property type="entry name" value="Cyt_P450_sf"/>
</dbReference>
<dbReference type="InterPro" id="IPR002401">
    <property type="entry name" value="Cyt_P450_E_grp-I"/>
</dbReference>
<comment type="caution">
    <text evidence="2">The sequence shown here is derived from an EMBL/GenBank/DDBJ whole genome shotgun (WGS) entry which is preliminary data.</text>
</comment>
<name>A0AAD9ILS4_PROWI</name>
<dbReference type="EMBL" id="JASFZW010000003">
    <property type="protein sequence ID" value="KAK2078965.1"/>
    <property type="molecule type" value="Genomic_DNA"/>
</dbReference>
<dbReference type="AlphaFoldDB" id="A0AAD9ILS4"/>
<dbReference type="PANTHER" id="PTHR24305">
    <property type="entry name" value="CYTOCHROME P450"/>
    <property type="match status" value="1"/>
</dbReference>
<dbReference type="InterPro" id="IPR001128">
    <property type="entry name" value="Cyt_P450"/>
</dbReference>
<accession>A0AAD9ILS4</accession>